<sequence>MIDHRLHVLRALAEHGTVTATAAALHLTPSAVSQQLRGLAREVGAELLRPEGRRVRLTPAAHIVLRHADTLLGQWEALRAELARQNSAARGTLRLCGVSSALAALAAPAVTRLRQSHPLVEPLITEEESAECYRLLLAEEADVALVLPGPEAPPVTDTRFEQSPLLTDRQDLLVPDGHPFARRESVELAEAAGESWIVKKHNNDTYPLLTAACAAAGFTPRVTHQVKEWYAVSALVAEGLGVCLLPRIVPLPAHPVVRVPLCGGPAPVRRFLTAVPRGTAAHPLTAAGLEALHTAAAAHARGPEHRL</sequence>
<dbReference type="Gene3D" id="3.40.190.10">
    <property type="entry name" value="Periplasmic binding protein-like II"/>
    <property type="match status" value="2"/>
</dbReference>
<proteinExistence type="inferred from homology"/>
<protein>
    <submittedName>
        <fullName evidence="5">LysR family transcriptional regulator</fullName>
    </submittedName>
</protein>
<dbReference type="Pfam" id="PF00126">
    <property type="entry name" value="HTH_1"/>
    <property type="match status" value="1"/>
</dbReference>
<name>A0A6C1BVE9_9ACTN</name>
<keyword evidence="2" id="KW-0805">Transcription regulation</keyword>
<comment type="caution">
    <text evidence="5">The sequence shown here is derived from an EMBL/GenBank/DDBJ whole genome shotgun (WGS) entry which is preliminary data.</text>
</comment>
<dbReference type="PANTHER" id="PTHR30346:SF29">
    <property type="entry name" value="LYSR SUBSTRATE-BINDING"/>
    <property type="match status" value="1"/>
</dbReference>
<dbReference type="InterPro" id="IPR005119">
    <property type="entry name" value="LysR_subst-bd"/>
</dbReference>
<dbReference type="SUPFAM" id="SSF46785">
    <property type="entry name" value="Winged helix' DNA-binding domain"/>
    <property type="match status" value="1"/>
</dbReference>
<evidence type="ECO:0000313" key="5">
    <source>
        <dbReference type="EMBL" id="TGG79672.1"/>
    </source>
</evidence>
<organism evidence="5 6">
    <name type="scientific">Streptomyces albus</name>
    <dbReference type="NCBI Taxonomy" id="1888"/>
    <lineage>
        <taxon>Bacteria</taxon>
        <taxon>Bacillati</taxon>
        <taxon>Actinomycetota</taxon>
        <taxon>Actinomycetes</taxon>
        <taxon>Kitasatosporales</taxon>
        <taxon>Streptomycetaceae</taxon>
        <taxon>Streptomyces</taxon>
    </lineage>
</organism>
<dbReference type="PANTHER" id="PTHR30346">
    <property type="entry name" value="TRANSCRIPTIONAL DUAL REGULATOR HCAR-RELATED"/>
    <property type="match status" value="1"/>
</dbReference>
<dbReference type="InterPro" id="IPR036390">
    <property type="entry name" value="WH_DNA-bd_sf"/>
</dbReference>
<reference evidence="5 6" key="1">
    <citation type="submission" date="2018-10" db="EMBL/GenBank/DDBJ databases">
        <title>Isolation of pseudouridimycin from Streptomyces albus DSM 40763.</title>
        <authorList>
            <person name="Rosenqvist P."/>
            <person name="Metsae-Ketelae M."/>
            <person name="Virta P."/>
        </authorList>
    </citation>
    <scope>NUCLEOTIDE SEQUENCE [LARGE SCALE GENOMIC DNA]</scope>
    <source>
        <strain evidence="5 6">DSM 40763</strain>
    </source>
</reference>
<evidence type="ECO:0000256" key="4">
    <source>
        <dbReference type="ARBA" id="ARBA00023163"/>
    </source>
</evidence>
<accession>A0A6C1BVE9</accession>
<comment type="similarity">
    <text evidence="1">Belongs to the LysR transcriptional regulatory family.</text>
</comment>
<dbReference type="EMBL" id="RCIY01000076">
    <property type="protein sequence ID" value="TGG79672.1"/>
    <property type="molecule type" value="Genomic_DNA"/>
</dbReference>
<keyword evidence="4" id="KW-0804">Transcription</keyword>
<dbReference type="Pfam" id="PF03466">
    <property type="entry name" value="LysR_substrate"/>
    <property type="match status" value="1"/>
</dbReference>
<gene>
    <name evidence="5" type="ORF">D8771_23325</name>
</gene>
<evidence type="ECO:0000256" key="1">
    <source>
        <dbReference type="ARBA" id="ARBA00009437"/>
    </source>
</evidence>
<dbReference type="CDD" id="cd08423">
    <property type="entry name" value="PBP2_LTTR_like_6"/>
    <property type="match status" value="1"/>
</dbReference>
<keyword evidence="3" id="KW-0238">DNA-binding</keyword>
<dbReference type="PROSITE" id="PS50931">
    <property type="entry name" value="HTH_LYSR"/>
    <property type="match status" value="1"/>
</dbReference>
<dbReference type="Proteomes" id="UP000298111">
    <property type="component" value="Unassembled WGS sequence"/>
</dbReference>
<dbReference type="SUPFAM" id="SSF53850">
    <property type="entry name" value="Periplasmic binding protein-like II"/>
    <property type="match status" value="1"/>
</dbReference>
<dbReference type="Gene3D" id="1.10.10.10">
    <property type="entry name" value="Winged helix-like DNA-binding domain superfamily/Winged helix DNA-binding domain"/>
    <property type="match status" value="1"/>
</dbReference>
<dbReference type="GO" id="GO:0003700">
    <property type="term" value="F:DNA-binding transcription factor activity"/>
    <property type="evidence" value="ECO:0007669"/>
    <property type="project" value="InterPro"/>
</dbReference>
<dbReference type="GeneID" id="75185791"/>
<dbReference type="InterPro" id="IPR036388">
    <property type="entry name" value="WH-like_DNA-bd_sf"/>
</dbReference>
<evidence type="ECO:0000256" key="2">
    <source>
        <dbReference type="ARBA" id="ARBA00023015"/>
    </source>
</evidence>
<dbReference type="GO" id="GO:0032993">
    <property type="term" value="C:protein-DNA complex"/>
    <property type="evidence" value="ECO:0007669"/>
    <property type="project" value="TreeGrafter"/>
</dbReference>
<dbReference type="RefSeq" id="WP_031176050.1">
    <property type="nucleotide sequence ID" value="NZ_BBQG01000013.1"/>
</dbReference>
<dbReference type="AlphaFoldDB" id="A0A6C1BVE9"/>
<evidence type="ECO:0000313" key="6">
    <source>
        <dbReference type="Proteomes" id="UP000298111"/>
    </source>
</evidence>
<dbReference type="GO" id="GO:0003677">
    <property type="term" value="F:DNA binding"/>
    <property type="evidence" value="ECO:0007669"/>
    <property type="project" value="UniProtKB-KW"/>
</dbReference>
<evidence type="ECO:0000256" key="3">
    <source>
        <dbReference type="ARBA" id="ARBA00023125"/>
    </source>
</evidence>
<dbReference type="InterPro" id="IPR000847">
    <property type="entry name" value="LysR_HTH_N"/>
</dbReference>